<keyword evidence="3" id="KW-1185">Reference proteome</keyword>
<dbReference type="GO" id="GO:0004803">
    <property type="term" value="F:transposase activity"/>
    <property type="evidence" value="ECO:0007669"/>
    <property type="project" value="InterPro"/>
</dbReference>
<dbReference type="InterPro" id="IPR036515">
    <property type="entry name" value="Transposase_17_sf"/>
</dbReference>
<protein>
    <submittedName>
        <fullName evidence="2">Transposase</fullName>
    </submittedName>
</protein>
<dbReference type="PANTHER" id="PTHR34322">
    <property type="entry name" value="TRANSPOSASE, Y1_TNP DOMAIN-CONTAINING"/>
    <property type="match status" value="1"/>
</dbReference>
<dbReference type="SUPFAM" id="SSF143422">
    <property type="entry name" value="Transposase IS200-like"/>
    <property type="match status" value="1"/>
</dbReference>
<dbReference type="Gene3D" id="3.30.70.1290">
    <property type="entry name" value="Transposase IS200-like"/>
    <property type="match status" value="1"/>
</dbReference>
<dbReference type="EMBL" id="MLAW01000012">
    <property type="protein sequence ID" value="OJJ25848.1"/>
    <property type="molecule type" value="Genomic_DNA"/>
</dbReference>
<proteinExistence type="predicted"/>
<organism evidence="2 3">
    <name type="scientific">Roseofilum reptotaenium AO1-A</name>
    <dbReference type="NCBI Taxonomy" id="1925591"/>
    <lineage>
        <taxon>Bacteria</taxon>
        <taxon>Bacillati</taxon>
        <taxon>Cyanobacteriota</taxon>
        <taxon>Cyanophyceae</taxon>
        <taxon>Desertifilales</taxon>
        <taxon>Desertifilaceae</taxon>
        <taxon>Roseofilum</taxon>
    </lineage>
</organism>
<dbReference type="GO" id="GO:0006313">
    <property type="term" value="P:DNA transposition"/>
    <property type="evidence" value="ECO:0007669"/>
    <property type="project" value="InterPro"/>
</dbReference>
<sequence length="188" mass="22824">MPYRQIRFQEGCYYHVYNRGNDRQPIFYNRDNYLYFLRQFRRYFIQPRALDLVAYCLMPNHYHFLVYLHQANFSKRMQRFALSYTKTMNNRYKRVGSLFQGRFQAILVDSDRYLANLTRYIHLNPVRANLVESAADWEFSSYPEYLQLRRGTLPQCEIVGSLFESPSAYREFVEEGERENAIDHLLFD</sequence>
<evidence type="ECO:0000313" key="2">
    <source>
        <dbReference type="EMBL" id="OJJ25848.1"/>
    </source>
</evidence>
<dbReference type="PANTHER" id="PTHR34322:SF2">
    <property type="entry name" value="TRANSPOSASE IS200-LIKE DOMAIN-CONTAINING PROTEIN"/>
    <property type="match status" value="1"/>
</dbReference>
<dbReference type="AlphaFoldDB" id="A0A1L9QT56"/>
<reference evidence="2" key="1">
    <citation type="submission" date="2016-10" db="EMBL/GenBank/DDBJ databases">
        <title>CRISPR-Cas defence system in Roseofilum reptotaenium: evidence of a bacteriophage-cyanobacterium arms race in the coral black band disease.</title>
        <authorList>
            <person name="Buerger P."/>
            <person name="Wood-Charlson E.M."/>
            <person name="Weynberg K.D."/>
            <person name="Willis B."/>
            <person name="Van Oppen M.J."/>
        </authorList>
    </citation>
    <scope>NUCLEOTIDE SEQUENCE [LARGE SCALE GENOMIC DNA]</scope>
    <source>
        <strain evidence="2">AO1-A</strain>
    </source>
</reference>
<name>A0A1L9QT56_9CYAN</name>
<dbReference type="Pfam" id="PF01797">
    <property type="entry name" value="Y1_Tnp"/>
    <property type="match status" value="1"/>
</dbReference>
<gene>
    <name evidence="2" type="ORF">BI308_08915</name>
</gene>
<dbReference type="NCBIfam" id="NF047646">
    <property type="entry name" value="REP_Tyr_transpos"/>
    <property type="match status" value="1"/>
</dbReference>
<dbReference type="Proteomes" id="UP000183940">
    <property type="component" value="Unassembled WGS sequence"/>
</dbReference>
<comment type="caution">
    <text evidence="2">The sequence shown here is derived from an EMBL/GenBank/DDBJ whole genome shotgun (WGS) entry which is preliminary data.</text>
</comment>
<feature type="domain" description="Transposase IS200-like" evidence="1">
    <location>
        <begin position="9"/>
        <end position="124"/>
    </location>
</feature>
<dbReference type="STRING" id="1925591.BI308_08915"/>
<evidence type="ECO:0000259" key="1">
    <source>
        <dbReference type="SMART" id="SM01321"/>
    </source>
</evidence>
<dbReference type="SMART" id="SM01321">
    <property type="entry name" value="Y1_Tnp"/>
    <property type="match status" value="1"/>
</dbReference>
<evidence type="ECO:0000313" key="3">
    <source>
        <dbReference type="Proteomes" id="UP000183940"/>
    </source>
</evidence>
<dbReference type="InterPro" id="IPR002686">
    <property type="entry name" value="Transposase_17"/>
</dbReference>
<dbReference type="GO" id="GO:0003677">
    <property type="term" value="F:DNA binding"/>
    <property type="evidence" value="ECO:0007669"/>
    <property type="project" value="InterPro"/>
</dbReference>
<accession>A0A1L9QT56</accession>